<accession>A0A1I7ZV03</accession>
<name>A0A1I7ZV03_9BILA</name>
<dbReference type="WBParaSite" id="L893_g29847.t1">
    <property type="protein sequence ID" value="L893_g29847.t1"/>
    <property type="gene ID" value="L893_g29847"/>
</dbReference>
<proteinExistence type="predicted"/>
<dbReference type="Proteomes" id="UP000095287">
    <property type="component" value="Unplaced"/>
</dbReference>
<sequence>MKKATWVLPNCADSTRRALFVSGWSPCHSTPTMSDCAVNKKGTQDRQMGLKIDGQPHRPRTTLFDLCFVQVRRRTNRTRAAAVRFRNVHSKRAQYDVANRRGQRPRRALGLMLVEPLPGTRRSASFQNPNKCALFNSLQLSHVLSHVTCARPFWRLIPRLLIY</sequence>
<keyword evidence="1" id="KW-1185">Reference proteome</keyword>
<reference evidence="2" key="1">
    <citation type="submission" date="2016-11" db="UniProtKB">
        <authorList>
            <consortium name="WormBaseParasite"/>
        </authorList>
    </citation>
    <scope>IDENTIFICATION</scope>
</reference>
<organism evidence="1 2">
    <name type="scientific">Steinernema glaseri</name>
    <dbReference type="NCBI Taxonomy" id="37863"/>
    <lineage>
        <taxon>Eukaryota</taxon>
        <taxon>Metazoa</taxon>
        <taxon>Ecdysozoa</taxon>
        <taxon>Nematoda</taxon>
        <taxon>Chromadorea</taxon>
        <taxon>Rhabditida</taxon>
        <taxon>Tylenchina</taxon>
        <taxon>Panagrolaimomorpha</taxon>
        <taxon>Strongyloidoidea</taxon>
        <taxon>Steinernematidae</taxon>
        <taxon>Steinernema</taxon>
    </lineage>
</organism>
<dbReference type="AlphaFoldDB" id="A0A1I7ZV03"/>
<evidence type="ECO:0000313" key="2">
    <source>
        <dbReference type="WBParaSite" id="L893_g29847.t1"/>
    </source>
</evidence>
<protein>
    <submittedName>
        <fullName evidence="2">Secreted protein</fullName>
    </submittedName>
</protein>
<evidence type="ECO:0000313" key="1">
    <source>
        <dbReference type="Proteomes" id="UP000095287"/>
    </source>
</evidence>